<feature type="compositionally biased region" description="Basic and acidic residues" evidence="1">
    <location>
        <begin position="65"/>
        <end position="79"/>
    </location>
</feature>
<dbReference type="SUPFAM" id="SSF48208">
    <property type="entry name" value="Six-hairpin glycosidases"/>
    <property type="match status" value="1"/>
</dbReference>
<comment type="caution">
    <text evidence="3">The sequence shown here is derived from an EMBL/GenBank/DDBJ whole genome shotgun (WGS) entry which is preliminary data.</text>
</comment>
<reference evidence="3 4" key="1">
    <citation type="submission" date="2024-04" db="EMBL/GenBank/DDBJ databases">
        <title>Phyllosticta paracitricarpa is synonymous to the EU quarantine fungus P. citricarpa based on phylogenomic analyses.</title>
        <authorList>
            <consortium name="Lawrence Berkeley National Laboratory"/>
            <person name="Van Ingen-Buijs V.A."/>
            <person name="Van Westerhoven A.C."/>
            <person name="Haridas S."/>
            <person name="Skiadas P."/>
            <person name="Martin F."/>
            <person name="Groenewald J.Z."/>
            <person name="Crous P.W."/>
            <person name="Seidl M.F."/>
        </authorList>
    </citation>
    <scope>NUCLEOTIDE SEQUENCE [LARGE SCALE GENOMIC DNA]</scope>
    <source>
        <strain evidence="3 4">CBS 122670</strain>
    </source>
</reference>
<accession>A0ABR1L7B0</accession>
<dbReference type="Gene3D" id="1.50.10.20">
    <property type="match status" value="1"/>
</dbReference>
<feature type="compositionally biased region" description="Polar residues" evidence="1">
    <location>
        <begin position="53"/>
        <end position="64"/>
    </location>
</feature>
<organism evidence="3 4">
    <name type="scientific">Phyllosticta citricarpa</name>
    <dbReference type="NCBI Taxonomy" id="55181"/>
    <lineage>
        <taxon>Eukaryota</taxon>
        <taxon>Fungi</taxon>
        <taxon>Dikarya</taxon>
        <taxon>Ascomycota</taxon>
        <taxon>Pezizomycotina</taxon>
        <taxon>Dothideomycetes</taxon>
        <taxon>Dothideomycetes incertae sedis</taxon>
        <taxon>Botryosphaeriales</taxon>
        <taxon>Phyllostictaceae</taxon>
        <taxon>Phyllosticta</taxon>
    </lineage>
</organism>
<dbReference type="GO" id="GO:0016787">
    <property type="term" value="F:hydrolase activity"/>
    <property type="evidence" value="ECO:0007669"/>
    <property type="project" value="UniProtKB-KW"/>
</dbReference>
<evidence type="ECO:0000256" key="1">
    <source>
        <dbReference type="SAM" id="MobiDB-lite"/>
    </source>
</evidence>
<dbReference type="InterPro" id="IPR005198">
    <property type="entry name" value="Glyco_hydro_76"/>
</dbReference>
<keyword evidence="4" id="KW-1185">Reference proteome</keyword>
<keyword evidence="3" id="KW-0378">Hydrolase</keyword>
<feature type="region of interest" description="Disordered" evidence="1">
    <location>
        <begin position="584"/>
        <end position="692"/>
    </location>
</feature>
<dbReference type="PANTHER" id="PTHR47791:SF2">
    <property type="entry name" value="ENDO MANNANASE, GH76 FAMILY (EUROFUNG)"/>
    <property type="match status" value="1"/>
</dbReference>
<name>A0ABR1L7B0_9PEZI</name>
<dbReference type="Pfam" id="PF03663">
    <property type="entry name" value="Glyco_hydro_76"/>
    <property type="match status" value="1"/>
</dbReference>
<feature type="signal peptide" evidence="2">
    <location>
        <begin position="1"/>
        <end position="34"/>
    </location>
</feature>
<keyword evidence="2" id="KW-0732">Signal</keyword>
<dbReference type="InterPro" id="IPR008928">
    <property type="entry name" value="6-hairpin_glycosidase_sf"/>
</dbReference>
<protein>
    <submittedName>
        <fullName evidence="3">Glycosyl hydrolase</fullName>
    </submittedName>
</protein>
<proteinExistence type="predicted"/>
<dbReference type="Proteomes" id="UP001365128">
    <property type="component" value="Unassembled WGS sequence"/>
</dbReference>
<gene>
    <name evidence="3" type="ORF">IWX46DRAFT_615774</name>
</gene>
<dbReference type="PANTHER" id="PTHR47791">
    <property type="entry name" value="MEIOTICALLY UP-REGULATED GENE 191 PROTEIN"/>
    <property type="match status" value="1"/>
</dbReference>
<feature type="chain" id="PRO_5046971265" evidence="2">
    <location>
        <begin position="35"/>
        <end position="717"/>
    </location>
</feature>
<feature type="compositionally biased region" description="Basic and acidic residues" evidence="1">
    <location>
        <begin position="641"/>
        <end position="651"/>
    </location>
</feature>
<evidence type="ECO:0000313" key="3">
    <source>
        <dbReference type="EMBL" id="KAK7531113.1"/>
    </source>
</evidence>
<evidence type="ECO:0000313" key="4">
    <source>
        <dbReference type="Proteomes" id="UP001365128"/>
    </source>
</evidence>
<feature type="region of interest" description="Disordered" evidence="1">
    <location>
        <begin position="45"/>
        <end position="87"/>
    </location>
</feature>
<evidence type="ECO:0000256" key="2">
    <source>
        <dbReference type="SAM" id="SignalP"/>
    </source>
</evidence>
<feature type="compositionally biased region" description="Basic and acidic residues" evidence="1">
    <location>
        <begin position="683"/>
        <end position="692"/>
    </location>
</feature>
<dbReference type="EMBL" id="JBBPDW010000058">
    <property type="protein sequence ID" value="KAK7531113.1"/>
    <property type="molecule type" value="Genomic_DNA"/>
</dbReference>
<dbReference type="InterPro" id="IPR053169">
    <property type="entry name" value="MUG_Protein"/>
</dbReference>
<sequence length="717" mass="79170">MAPTRRRLVLSPTRSVWLLFVLVALLILSSSVDASSADLNSLASPGIQKHSHSGAQTPLASTDDVTPHDAHGDAQRDESTAQDDFEQSEWPLNPLEQLHYALETMQSRYFELWLGQWPTAIDWTAAVMATFVSATLHSLTRSLEYIIAGSERWMKEGQRIENEISLYFSQVVAYYFGEDAFSLRMEAYDDMLWVVLGWLEATKFVNLHASRHYKSLGPDTNWYGRQFVDAFAHRAHIFYDLASEGWDTELCDGGMIWNPRLTPYKNAITNQLWISASVGMYLYFTGDSNTSPFMASGDLPYARPHDPKYLQAAVDGYAWLRSSNMTNALGLYVDGFHIHNWGKNGTIGTGKCDTRNEMVYTYNQGVILSGLRGLWEGTGNISYLEDAHELIRNVMNATGWRGTPPPRHYPDDPNPPHAPPEWAGLGRGGVLEDLCDSRGNCSQDGQTFKGIFFHHLTTFCTPLPPEPLVPGLTYAASPAVASLHRQSCKLYSPWVAYNARRALKTRDDEGRFGTWWGAPGGGAGAENDGQPLTPWEDAFDVQFPVGAVDYRNNKTLLLQPDDDNSNGGSRGESIWISPLDAPSSYLPSSPSSLPHPPPLLSFLHSGAGSTPGPDVRGSIADASRALSAGAMRRRLGTTTTELRKRGDEQLKQQKQQKSHQKEGNGDGNDGSGGARSPLAGVRDANDRGRGRTVETQGCGVAVVRAMWEFVDMYKRES</sequence>